<dbReference type="EMBL" id="JACETU010000005">
    <property type="protein sequence ID" value="KAF7428659.1"/>
    <property type="molecule type" value="Genomic_DNA"/>
</dbReference>
<evidence type="ECO:0000256" key="4">
    <source>
        <dbReference type="ARBA" id="ARBA00022840"/>
    </source>
</evidence>
<evidence type="ECO:0000256" key="7">
    <source>
        <dbReference type="ARBA" id="ARBA00033323"/>
    </source>
</evidence>
<dbReference type="GO" id="GO:0004831">
    <property type="term" value="F:tyrosine-tRNA ligase activity"/>
    <property type="evidence" value="ECO:0007669"/>
    <property type="project" value="UniProtKB-EC"/>
</dbReference>
<organism evidence="11 12">
    <name type="scientific">Pleurotus ostreatus</name>
    <name type="common">Oyster mushroom</name>
    <name type="synonym">White-rot fungus</name>
    <dbReference type="NCBI Taxonomy" id="5322"/>
    <lineage>
        <taxon>Eukaryota</taxon>
        <taxon>Fungi</taxon>
        <taxon>Dikarya</taxon>
        <taxon>Basidiomycota</taxon>
        <taxon>Agaricomycotina</taxon>
        <taxon>Agaricomycetes</taxon>
        <taxon>Agaricomycetidae</taxon>
        <taxon>Agaricales</taxon>
        <taxon>Pleurotineae</taxon>
        <taxon>Pleurotaceae</taxon>
        <taxon>Pleurotus</taxon>
    </lineage>
</organism>
<dbReference type="NCBIfam" id="TIGR00234">
    <property type="entry name" value="tyrS"/>
    <property type="match status" value="1"/>
</dbReference>
<dbReference type="PANTHER" id="PTHR11766:SF0">
    <property type="entry name" value="TYROSINE--TRNA LIGASE, MITOCHONDRIAL"/>
    <property type="match status" value="1"/>
</dbReference>
<protein>
    <recommendedName>
        <fullName evidence="1 10">Tyrosine--tRNA ligase</fullName>
        <ecNumber evidence="1 10">6.1.1.1</ecNumber>
    </recommendedName>
    <alternativeName>
        <fullName evidence="7 10">Tyrosyl-tRNA synthetase</fullName>
    </alternativeName>
</protein>
<dbReference type="PROSITE" id="PS50889">
    <property type="entry name" value="S4"/>
    <property type="match status" value="1"/>
</dbReference>
<dbReference type="Gene3D" id="3.10.290.10">
    <property type="entry name" value="RNA-binding S4 domain"/>
    <property type="match status" value="1"/>
</dbReference>
<keyword evidence="6 10" id="KW-0030">Aminoacyl-tRNA synthetase</keyword>
<evidence type="ECO:0000256" key="6">
    <source>
        <dbReference type="ARBA" id="ARBA00023146"/>
    </source>
</evidence>
<dbReference type="PRINTS" id="PR01040">
    <property type="entry name" value="TRNASYNTHTYR"/>
</dbReference>
<dbReference type="RefSeq" id="XP_036631031.1">
    <property type="nucleotide sequence ID" value="XM_036777411.1"/>
</dbReference>
<dbReference type="HAMAP" id="MF_02006">
    <property type="entry name" value="Tyr_tRNA_synth_type1"/>
    <property type="match status" value="1"/>
</dbReference>
<name>A0A8H7DS35_PLEOS</name>
<dbReference type="VEuPathDB" id="FungiDB:PC9H_007888"/>
<evidence type="ECO:0000256" key="10">
    <source>
        <dbReference type="RuleBase" id="RU361234"/>
    </source>
</evidence>
<reference evidence="11" key="1">
    <citation type="submission" date="2019-07" db="EMBL/GenBank/DDBJ databases">
        <authorList>
            <person name="Palmer J.M."/>
        </authorList>
    </citation>
    <scope>NUCLEOTIDE SEQUENCE</scope>
    <source>
        <strain evidence="11">PC9</strain>
    </source>
</reference>
<dbReference type="AlphaFoldDB" id="A0A8H7DS35"/>
<comment type="catalytic activity">
    <reaction evidence="8 10">
        <text>tRNA(Tyr) + L-tyrosine + ATP = L-tyrosyl-tRNA(Tyr) + AMP + diphosphate + H(+)</text>
        <dbReference type="Rhea" id="RHEA:10220"/>
        <dbReference type="Rhea" id="RHEA-COMP:9706"/>
        <dbReference type="Rhea" id="RHEA-COMP:9707"/>
        <dbReference type="ChEBI" id="CHEBI:15378"/>
        <dbReference type="ChEBI" id="CHEBI:30616"/>
        <dbReference type="ChEBI" id="CHEBI:33019"/>
        <dbReference type="ChEBI" id="CHEBI:58315"/>
        <dbReference type="ChEBI" id="CHEBI:78442"/>
        <dbReference type="ChEBI" id="CHEBI:78536"/>
        <dbReference type="ChEBI" id="CHEBI:456215"/>
        <dbReference type="EC" id="6.1.1.1"/>
    </reaction>
</comment>
<dbReference type="InterPro" id="IPR002307">
    <property type="entry name" value="Tyr-tRNA-ligase"/>
</dbReference>
<dbReference type="InterPro" id="IPR024088">
    <property type="entry name" value="Tyr-tRNA-ligase_bac-type"/>
</dbReference>
<dbReference type="CDD" id="cd00805">
    <property type="entry name" value="TyrRS_core"/>
    <property type="match status" value="1"/>
</dbReference>
<dbReference type="InterPro" id="IPR036986">
    <property type="entry name" value="S4_RNA-bd_sf"/>
</dbReference>
<dbReference type="GeneID" id="59377706"/>
<dbReference type="Pfam" id="PF00579">
    <property type="entry name" value="tRNA-synt_1b"/>
    <property type="match status" value="1"/>
</dbReference>
<keyword evidence="5 10" id="KW-0648">Protein biosynthesis</keyword>
<dbReference type="InterPro" id="IPR002305">
    <property type="entry name" value="aa-tRNA-synth_Ic"/>
</dbReference>
<keyword evidence="3 10" id="KW-0547">Nucleotide-binding</keyword>
<proteinExistence type="inferred from homology"/>
<dbReference type="GO" id="GO:0003723">
    <property type="term" value="F:RNA binding"/>
    <property type="evidence" value="ECO:0007669"/>
    <property type="project" value="UniProtKB-KW"/>
</dbReference>
<dbReference type="SUPFAM" id="SSF55174">
    <property type="entry name" value="Alpha-L RNA-binding motif"/>
    <property type="match status" value="1"/>
</dbReference>
<keyword evidence="4 10" id="KW-0067">ATP-binding</keyword>
<dbReference type="GO" id="GO:0005739">
    <property type="term" value="C:mitochondrion"/>
    <property type="evidence" value="ECO:0007669"/>
    <property type="project" value="TreeGrafter"/>
</dbReference>
<evidence type="ECO:0000256" key="1">
    <source>
        <dbReference type="ARBA" id="ARBA00013160"/>
    </source>
</evidence>
<evidence type="ECO:0000256" key="5">
    <source>
        <dbReference type="ARBA" id="ARBA00022917"/>
    </source>
</evidence>
<keyword evidence="9" id="KW-0694">RNA-binding</keyword>
<dbReference type="InterPro" id="IPR001412">
    <property type="entry name" value="aa-tRNA-synth_I_CS"/>
</dbReference>
<sequence length="465" mass="51851">MLKRLLVLRAWKPSPSRLYSTRGVLDALHDRGLTFSVTRPDELKQAIQSGPRVLYSGIDPTAGSFHAGHLLPLMCMLHFQLHGHRVIPLIGGATGLIGDPSGRTTERDLAVKQEVEANVASLTEGVKRFFDSAKTYASKRVTLDLAKWQDVEVKNNIQWYEGVSFLDFLRNVGVHARVNTMINRESVQARMNSQQGISFTEFTYQLLQAYDFYHLHKYHGCSIQLGGSDQWGNILAGLDLIQKLEPDRVKGDGRDAFGITTPLLTTSSGDKFGKSAGNAVWLDPRKTPPFDFYQFFYNTSDADSARYLKFFTLLPEQAIEEAMVEHNRAPEQRIQQTLLAKEVTELVHGEAGVTSALRVTDLLYSADRKKLKTTDILSAMKEDPRLRVISRSDLTETSVVKLAAVHRLTDSGSQAKTMCKARGLFVNDVVWTDLQGTLASDDLIDGRVAVLRAGKHKHVVLVARD</sequence>
<dbReference type="SUPFAM" id="SSF52374">
    <property type="entry name" value="Nucleotidylyl transferase"/>
    <property type="match status" value="1"/>
</dbReference>
<dbReference type="InterPro" id="IPR024107">
    <property type="entry name" value="Tyr-tRNA-ligase_bac_1"/>
</dbReference>
<dbReference type="PROSITE" id="PS00178">
    <property type="entry name" value="AA_TRNA_LIGASE_I"/>
    <property type="match status" value="1"/>
</dbReference>
<dbReference type="Proteomes" id="UP000623687">
    <property type="component" value="Unassembled WGS sequence"/>
</dbReference>
<gene>
    <name evidence="11" type="primary">MSY1</name>
    <name evidence="11" type="ORF">PC9H_007888</name>
</gene>
<dbReference type="OrthoDB" id="337870at2759"/>
<evidence type="ECO:0000313" key="12">
    <source>
        <dbReference type="Proteomes" id="UP000623687"/>
    </source>
</evidence>
<evidence type="ECO:0000256" key="2">
    <source>
        <dbReference type="ARBA" id="ARBA00022598"/>
    </source>
</evidence>
<comment type="caution">
    <text evidence="11">The sequence shown here is derived from an EMBL/GenBank/DDBJ whole genome shotgun (WGS) entry which is preliminary data.</text>
</comment>
<accession>A0A8H7DS35</accession>
<evidence type="ECO:0000256" key="9">
    <source>
        <dbReference type="PROSITE-ProRule" id="PRU00182"/>
    </source>
</evidence>
<dbReference type="EC" id="6.1.1.1" evidence="1 10"/>
<keyword evidence="12" id="KW-1185">Reference proteome</keyword>
<dbReference type="FunFam" id="1.10.240.10:FF:000001">
    <property type="entry name" value="Tyrosine--tRNA ligase"/>
    <property type="match status" value="1"/>
</dbReference>
<evidence type="ECO:0000256" key="8">
    <source>
        <dbReference type="ARBA" id="ARBA00048248"/>
    </source>
</evidence>
<dbReference type="GO" id="GO:0005524">
    <property type="term" value="F:ATP binding"/>
    <property type="evidence" value="ECO:0007669"/>
    <property type="project" value="UniProtKB-KW"/>
</dbReference>
<dbReference type="Gene3D" id="3.40.50.620">
    <property type="entry name" value="HUPs"/>
    <property type="match status" value="1"/>
</dbReference>
<dbReference type="GO" id="GO:0006437">
    <property type="term" value="P:tyrosyl-tRNA aminoacylation"/>
    <property type="evidence" value="ECO:0007669"/>
    <property type="project" value="InterPro"/>
</dbReference>
<dbReference type="InterPro" id="IPR014729">
    <property type="entry name" value="Rossmann-like_a/b/a_fold"/>
</dbReference>
<evidence type="ECO:0000313" key="11">
    <source>
        <dbReference type="EMBL" id="KAF7428659.1"/>
    </source>
</evidence>
<dbReference type="Gene3D" id="1.10.240.10">
    <property type="entry name" value="Tyrosyl-Transfer RNA Synthetase"/>
    <property type="match status" value="1"/>
</dbReference>
<comment type="similarity">
    <text evidence="10">Belongs to the class-I aminoacyl-tRNA synthetase family.</text>
</comment>
<dbReference type="PANTHER" id="PTHR11766">
    <property type="entry name" value="TYROSYL-TRNA SYNTHETASE"/>
    <property type="match status" value="1"/>
</dbReference>
<evidence type="ECO:0000256" key="3">
    <source>
        <dbReference type="ARBA" id="ARBA00022741"/>
    </source>
</evidence>
<dbReference type="GO" id="GO:0005829">
    <property type="term" value="C:cytosol"/>
    <property type="evidence" value="ECO:0007669"/>
    <property type="project" value="TreeGrafter"/>
</dbReference>
<keyword evidence="2 10" id="KW-0436">Ligase</keyword>